<evidence type="ECO:0008006" key="4">
    <source>
        <dbReference type="Google" id="ProtNLM"/>
    </source>
</evidence>
<dbReference type="RefSeq" id="WP_308713020.1">
    <property type="nucleotide sequence ID" value="NZ_JAVHUY010000012.1"/>
</dbReference>
<protein>
    <recommendedName>
        <fullName evidence="4">O-antigen polysaccharide polymerase Wzy</fullName>
    </recommendedName>
</protein>
<dbReference type="Proteomes" id="UP001230908">
    <property type="component" value="Unassembled WGS sequence"/>
</dbReference>
<organism evidence="2 3">
    <name type="scientific">Phytohabitans maris</name>
    <dbReference type="NCBI Taxonomy" id="3071409"/>
    <lineage>
        <taxon>Bacteria</taxon>
        <taxon>Bacillati</taxon>
        <taxon>Actinomycetota</taxon>
        <taxon>Actinomycetes</taxon>
        <taxon>Micromonosporales</taxon>
        <taxon>Micromonosporaceae</taxon>
    </lineage>
</organism>
<feature type="transmembrane region" description="Helical" evidence="1">
    <location>
        <begin position="38"/>
        <end position="57"/>
    </location>
</feature>
<feature type="transmembrane region" description="Helical" evidence="1">
    <location>
        <begin position="215"/>
        <end position="233"/>
    </location>
</feature>
<sequence>MTSPFADARHLSAALSATVVPAASLVLAVVDPRLGHWFLVPVTVCGVLVGVDVVDWLRRRRDVLDPQALVGLLGLHFFYLAPILHVLCDYWMRESFPAGDWRDALGAMALLNAAGLAVYRAVLAVRPRRGTRAMLLRQGTFYAAGLAAVAVGVGAFAVEVALLGGWQGFVSTMTGNRADLEGLGWVLIVAESFPLVAFALVTFRWREVLARHPALVPLLLLVFAAAQFVVSGARGSRNNTVWPVLAGLILVHYLVRQVRRRTLVGFALVFVTFMYAYGLYKGAGTQVLDIARGQRTVAEISDRTGRDLPTMLLGDLARADVQALVLERIRTGQAAPAMGATYLTAPAFAVPQWLAPDPPPGKVEAGTDAIFGSGAYEAGLRSSRVYGITGEAVLNFGPLGGLLSFALFGLVVRAARRFCTAARSSPDLARRLLAPSVTVIAISALSWDADNLVWFCLKHVMPLAAVVLVAVGGGRERPAPSTVAAVPEGSRR</sequence>
<evidence type="ECO:0000313" key="2">
    <source>
        <dbReference type="EMBL" id="MDQ7905747.1"/>
    </source>
</evidence>
<feature type="transmembrane region" description="Helical" evidence="1">
    <location>
        <begin position="262"/>
        <end position="280"/>
    </location>
</feature>
<feature type="transmembrane region" description="Helical" evidence="1">
    <location>
        <begin position="183"/>
        <end position="203"/>
    </location>
</feature>
<keyword evidence="3" id="KW-1185">Reference proteome</keyword>
<feature type="transmembrane region" description="Helical" evidence="1">
    <location>
        <begin position="142"/>
        <end position="163"/>
    </location>
</feature>
<evidence type="ECO:0000256" key="1">
    <source>
        <dbReference type="SAM" id="Phobius"/>
    </source>
</evidence>
<feature type="transmembrane region" description="Helical" evidence="1">
    <location>
        <begin position="239"/>
        <end position="255"/>
    </location>
</feature>
<gene>
    <name evidence="2" type="ORF">RB614_14605</name>
</gene>
<feature type="transmembrane region" description="Helical" evidence="1">
    <location>
        <begin position="396"/>
        <end position="416"/>
    </location>
</feature>
<feature type="transmembrane region" description="Helical" evidence="1">
    <location>
        <begin position="452"/>
        <end position="471"/>
    </location>
</feature>
<accession>A0ABU0ZHB9</accession>
<keyword evidence="1" id="KW-0812">Transmembrane</keyword>
<reference evidence="2 3" key="1">
    <citation type="submission" date="2023-08" db="EMBL/GenBank/DDBJ databases">
        <title>Phytohabitans sansha sp. nov., isolated from marine sediment.</title>
        <authorList>
            <person name="Zhao Y."/>
            <person name="Yi K."/>
        </authorList>
    </citation>
    <scope>NUCLEOTIDE SEQUENCE [LARGE SCALE GENOMIC DNA]</scope>
    <source>
        <strain evidence="2 3">ZYX-F-186</strain>
    </source>
</reference>
<name>A0ABU0ZHB9_9ACTN</name>
<comment type="caution">
    <text evidence="2">The sequence shown here is derived from an EMBL/GenBank/DDBJ whole genome shotgun (WGS) entry which is preliminary data.</text>
</comment>
<evidence type="ECO:0000313" key="3">
    <source>
        <dbReference type="Proteomes" id="UP001230908"/>
    </source>
</evidence>
<feature type="transmembrane region" description="Helical" evidence="1">
    <location>
        <begin position="104"/>
        <end position="122"/>
    </location>
</feature>
<feature type="transmembrane region" description="Helical" evidence="1">
    <location>
        <begin position="428"/>
        <end position="446"/>
    </location>
</feature>
<dbReference type="EMBL" id="JAVHUY010000012">
    <property type="protein sequence ID" value="MDQ7905747.1"/>
    <property type="molecule type" value="Genomic_DNA"/>
</dbReference>
<feature type="transmembrane region" description="Helical" evidence="1">
    <location>
        <begin position="69"/>
        <end position="92"/>
    </location>
</feature>
<keyword evidence="1" id="KW-1133">Transmembrane helix</keyword>
<keyword evidence="1" id="KW-0472">Membrane</keyword>
<proteinExistence type="predicted"/>